<dbReference type="EMBL" id="CP022521">
    <property type="protein sequence ID" value="ASO22900.1"/>
    <property type="molecule type" value="Genomic_DNA"/>
</dbReference>
<organism evidence="2 3">
    <name type="scientific">Actinoalloteichus hoggarensis</name>
    <dbReference type="NCBI Taxonomy" id="1470176"/>
    <lineage>
        <taxon>Bacteria</taxon>
        <taxon>Bacillati</taxon>
        <taxon>Actinomycetota</taxon>
        <taxon>Actinomycetes</taxon>
        <taxon>Pseudonocardiales</taxon>
        <taxon>Pseudonocardiaceae</taxon>
        <taxon>Actinoalloteichus</taxon>
    </lineage>
</organism>
<gene>
    <name evidence="2" type="ORF">AHOG_26490</name>
</gene>
<evidence type="ECO:0000313" key="2">
    <source>
        <dbReference type="EMBL" id="ASO22900.1"/>
    </source>
</evidence>
<dbReference type="KEGG" id="ahg:AHOG_26490"/>
<dbReference type="Proteomes" id="UP000204221">
    <property type="component" value="Chromosome"/>
</dbReference>
<reference evidence="2 3" key="1">
    <citation type="submission" date="2017-07" db="EMBL/GenBank/DDBJ databases">
        <title>Complete genome sequence of Actinoalloteichus hoggarensis DSM 45943, type strain of Actinoalloteichus hoggarensis.</title>
        <authorList>
            <person name="Ruckert C."/>
            <person name="Nouioui I."/>
            <person name="Willmese J."/>
            <person name="van Wezel G."/>
            <person name="Klenk H.-P."/>
            <person name="Kalinowski J."/>
            <person name="Zotchev S.B."/>
        </authorList>
    </citation>
    <scope>NUCLEOTIDE SEQUENCE [LARGE SCALE GENOMIC DNA]</scope>
    <source>
        <strain evidence="2 3">DSM 45943</strain>
    </source>
</reference>
<dbReference type="InterPro" id="IPR037151">
    <property type="entry name" value="AlkB-like_sf"/>
</dbReference>
<protein>
    <submittedName>
        <fullName evidence="2">Uncharacterized protein</fullName>
    </submittedName>
</protein>
<name>A0A221WA68_9PSEU</name>
<feature type="compositionally biased region" description="Basic and acidic residues" evidence="1">
    <location>
        <begin position="49"/>
        <end position="66"/>
    </location>
</feature>
<dbReference type="AlphaFoldDB" id="A0A221WA68"/>
<dbReference type="SUPFAM" id="SSF51197">
    <property type="entry name" value="Clavaminate synthase-like"/>
    <property type="match status" value="1"/>
</dbReference>
<evidence type="ECO:0000256" key="1">
    <source>
        <dbReference type="SAM" id="MobiDB-lite"/>
    </source>
</evidence>
<feature type="region of interest" description="Disordered" evidence="1">
    <location>
        <begin position="40"/>
        <end position="66"/>
    </location>
</feature>
<accession>A0A221WA68</accession>
<dbReference type="Gene3D" id="2.60.120.590">
    <property type="entry name" value="Alpha-ketoglutarate-dependent dioxygenase AlkB-like"/>
    <property type="match status" value="1"/>
</dbReference>
<keyword evidence="3" id="KW-1185">Reference proteome</keyword>
<evidence type="ECO:0000313" key="3">
    <source>
        <dbReference type="Proteomes" id="UP000204221"/>
    </source>
</evidence>
<proteinExistence type="predicted"/>
<sequence>MFVFGGSARLAYHGVPKVYPNTADPEIGLSAGRVNITLRVTGRSQHSLGEQHEDRGSTNPPKDEDR</sequence>